<dbReference type="OrthoDB" id="546820at2759"/>
<reference evidence="16 17" key="1">
    <citation type="submission" date="2025-04" db="UniProtKB">
        <authorList>
            <consortium name="RefSeq"/>
        </authorList>
    </citation>
    <scope>IDENTIFICATION</scope>
</reference>
<protein>
    <submittedName>
        <fullName evidence="16 17">High-affinity choline transporter 1-like</fullName>
    </submittedName>
</protein>
<accession>A0A9W2ZNR0</accession>
<evidence type="ECO:0000256" key="6">
    <source>
        <dbReference type="ARBA" id="ARBA00022979"/>
    </source>
</evidence>
<keyword evidence="12" id="KW-0739">Sodium transport</keyword>
<dbReference type="RefSeq" id="XP_055876602.1">
    <property type="nucleotide sequence ID" value="XM_056020627.1"/>
</dbReference>
<evidence type="ECO:0000256" key="8">
    <source>
        <dbReference type="ARBA" id="ARBA00023053"/>
    </source>
</evidence>
<dbReference type="GO" id="GO:0008292">
    <property type="term" value="P:acetylcholine biosynthetic process"/>
    <property type="evidence" value="ECO:0007669"/>
    <property type="project" value="UniProtKB-ARBA"/>
</dbReference>
<dbReference type="InterPro" id="IPR001734">
    <property type="entry name" value="Na/solute_symporter"/>
</dbReference>
<dbReference type="InterPro" id="IPR038377">
    <property type="entry name" value="Na/Glc_symporter_sf"/>
</dbReference>
<evidence type="ECO:0000313" key="20">
    <source>
        <dbReference type="RefSeq" id="XP_055876605.1"/>
    </source>
</evidence>
<dbReference type="GO" id="GO:0005886">
    <property type="term" value="C:plasma membrane"/>
    <property type="evidence" value="ECO:0007669"/>
    <property type="project" value="TreeGrafter"/>
</dbReference>
<feature type="transmembrane region" description="Helical" evidence="14">
    <location>
        <begin position="47"/>
        <end position="66"/>
    </location>
</feature>
<feature type="transmembrane region" description="Helical" evidence="14">
    <location>
        <begin position="6"/>
        <end position="26"/>
    </location>
</feature>
<keyword evidence="9" id="KW-0406">Ion transport</keyword>
<dbReference type="RefSeq" id="XP_055876601.1">
    <property type="nucleotide sequence ID" value="XM_056020626.1"/>
</dbReference>
<evidence type="ECO:0000313" key="17">
    <source>
        <dbReference type="RefSeq" id="XP_055876601.1"/>
    </source>
</evidence>
<dbReference type="RefSeq" id="XP_055876605.1">
    <property type="nucleotide sequence ID" value="XM_056020630.1"/>
</dbReference>
<dbReference type="Gene3D" id="1.20.1730.10">
    <property type="entry name" value="Sodium/glucose cotransporter"/>
    <property type="match status" value="1"/>
</dbReference>
<name>A0A9W2ZNR0_BIOGL</name>
<dbReference type="GeneID" id="106079019"/>
<feature type="transmembrane region" description="Helical" evidence="14">
    <location>
        <begin position="369"/>
        <end position="389"/>
    </location>
</feature>
<dbReference type="OMA" id="WKTKNTG"/>
<feature type="transmembrane region" description="Helical" evidence="14">
    <location>
        <begin position="395"/>
        <end position="419"/>
    </location>
</feature>
<proteinExistence type="inferred from homology"/>
<evidence type="ECO:0000313" key="19">
    <source>
        <dbReference type="RefSeq" id="XP_055876604.1"/>
    </source>
</evidence>
<evidence type="ECO:0000256" key="10">
    <source>
        <dbReference type="ARBA" id="ARBA00023136"/>
    </source>
</evidence>
<feature type="transmembrane region" description="Helical" evidence="14">
    <location>
        <begin position="323"/>
        <end position="348"/>
    </location>
</feature>
<dbReference type="RefSeq" id="XP_055876600.1">
    <property type="nucleotide sequence ID" value="XM_056020625.1"/>
</dbReference>
<organism evidence="15 20">
    <name type="scientific">Biomphalaria glabrata</name>
    <name type="common">Bloodfluke planorb</name>
    <name type="synonym">Freshwater snail</name>
    <dbReference type="NCBI Taxonomy" id="6526"/>
    <lineage>
        <taxon>Eukaryota</taxon>
        <taxon>Metazoa</taxon>
        <taxon>Spiralia</taxon>
        <taxon>Lophotrochozoa</taxon>
        <taxon>Mollusca</taxon>
        <taxon>Gastropoda</taxon>
        <taxon>Heterobranchia</taxon>
        <taxon>Euthyneura</taxon>
        <taxon>Panpulmonata</taxon>
        <taxon>Hygrophila</taxon>
        <taxon>Lymnaeoidea</taxon>
        <taxon>Planorbidae</taxon>
        <taxon>Biomphalaria</taxon>
    </lineage>
</organism>
<comment type="subcellular location">
    <subcellularLocation>
        <location evidence="1">Membrane</location>
        <topology evidence="1">Multi-pass membrane protein</topology>
    </subcellularLocation>
</comment>
<dbReference type="Pfam" id="PF00474">
    <property type="entry name" value="SSF"/>
    <property type="match status" value="1"/>
</dbReference>
<keyword evidence="8" id="KW-0915">Sodium</keyword>
<sequence>MTIHIPGLIAIILFYVLIVAVGIWASRKTKSGGNTTETEEVMLAGRNIGLIIGIFTMTATWVGGAYINGTAEMIMRSGLLSCQAPVGYALSLVFGGLFFANRMRTQGYVTMLDPFQIKFGERMGGLLFIPALLGEVFWTGAILAALGSTLSVIMELPTQPAIIVSACVALFYTLIGGLYSVAYTDVVQLFCIFFGLWISVPFAMTHPAVSNIAVNATENWIYPIPVNEIPTYFDSFLLLTFGGIPWQVYFQRVLSSKTAMKAQVLSYIAAIGCIIMATPAALLGIVAASTDWNKTDWTGGYPVPDKDLPLILPMTLQYLCPPVITFLGLGALSAAVMSSADSSILSAASMFARNIYRSVFRHVASEREIIWVMRAAIFGVTALALAMALCVKSIYVLWYLCADLVYVILFPQLLCVIYIKKSNTYGSLAGYIFGLFIRIAGGEMAIGLPALFKFPLYDEETGMQGFPYKTLAMLVTLLTLVVVSYLTAYLFETGKLPRRFDIFMCIVNIPDEQMVLASRESVDEHIKFGLYGKENGKVNPALKFSNEDLVSGAGVVSDESLPGEKKSLKLQ</sequence>
<evidence type="ECO:0000256" key="13">
    <source>
        <dbReference type="RuleBase" id="RU362091"/>
    </source>
</evidence>
<keyword evidence="10 14" id="KW-0472">Membrane</keyword>
<evidence type="ECO:0000256" key="4">
    <source>
        <dbReference type="ARBA" id="ARBA00022692"/>
    </source>
</evidence>
<keyword evidence="7 14" id="KW-1133">Transmembrane helix</keyword>
<dbReference type="PANTHER" id="PTHR45897:SF4">
    <property type="entry name" value="HIGH-AFFINITY CHOLINE TRANSPORTER 1"/>
    <property type="match status" value="1"/>
</dbReference>
<feature type="transmembrane region" description="Helical" evidence="14">
    <location>
        <begin position="471"/>
        <end position="491"/>
    </location>
</feature>
<dbReference type="FunFam" id="1.20.1730.10:FF:000008">
    <property type="entry name" value="High affinity choline transporter 1"/>
    <property type="match status" value="1"/>
</dbReference>
<evidence type="ECO:0000256" key="5">
    <source>
        <dbReference type="ARBA" id="ARBA00022847"/>
    </source>
</evidence>
<comment type="similarity">
    <text evidence="2 13">Belongs to the sodium:solute symporter (SSF) (TC 2.A.21) family.</text>
</comment>
<evidence type="ECO:0000256" key="2">
    <source>
        <dbReference type="ARBA" id="ARBA00006434"/>
    </source>
</evidence>
<keyword evidence="5" id="KW-0769">Symport</keyword>
<feature type="transmembrane region" description="Helical" evidence="14">
    <location>
        <begin position="86"/>
        <end position="103"/>
    </location>
</feature>
<dbReference type="AlphaFoldDB" id="A0A9W2ZNR0"/>
<feature type="transmembrane region" description="Helical" evidence="14">
    <location>
        <begin position="262"/>
        <end position="288"/>
    </location>
</feature>
<evidence type="ECO:0000313" key="21">
    <source>
        <dbReference type="RefSeq" id="XP_055876606.1"/>
    </source>
</evidence>
<dbReference type="InterPro" id="IPR052244">
    <property type="entry name" value="Choline_transporter"/>
</dbReference>
<keyword evidence="3" id="KW-0813">Transport</keyword>
<evidence type="ECO:0000256" key="14">
    <source>
        <dbReference type="SAM" id="Phobius"/>
    </source>
</evidence>
<dbReference type="CDD" id="cd11474">
    <property type="entry name" value="SLC5sbd_CHT"/>
    <property type="match status" value="1"/>
</dbReference>
<gene>
    <name evidence="16 17 18 19 20 21" type="primary">LOC106079019</name>
</gene>
<dbReference type="Proteomes" id="UP001165740">
    <property type="component" value="Chromosome 2"/>
</dbReference>
<dbReference type="RefSeq" id="XP_055876606.1">
    <property type="nucleotide sequence ID" value="XM_056020631.1"/>
</dbReference>
<feature type="transmembrane region" description="Helical" evidence="14">
    <location>
        <begin position="431"/>
        <end position="451"/>
    </location>
</feature>
<feature type="transmembrane region" description="Helical" evidence="14">
    <location>
        <begin position="189"/>
        <end position="209"/>
    </location>
</feature>
<keyword evidence="6" id="KW-0530">Neurotransmitter biosynthesis</keyword>
<evidence type="ECO:0000313" key="16">
    <source>
        <dbReference type="RefSeq" id="XP_055876600.1"/>
    </source>
</evidence>
<evidence type="ECO:0000256" key="11">
    <source>
        <dbReference type="ARBA" id="ARBA00023180"/>
    </source>
</evidence>
<evidence type="ECO:0000313" key="15">
    <source>
        <dbReference type="Proteomes" id="UP001165740"/>
    </source>
</evidence>
<evidence type="ECO:0000256" key="7">
    <source>
        <dbReference type="ARBA" id="ARBA00022989"/>
    </source>
</evidence>
<evidence type="ECO:0000313" key="18">
    <source>
        <dbReference type="RefSeq" id="XP_055876602.1"/>
    </source>
</evidence>
<keyword evidence="15" id="KW-1185">Reference proteome</keyword>
<dbReference type="RefSeq" id="XP_055876604.1">
    <property type="nucleotide sequence ID" value="XM_056020629.1"/>
</dbReference>
<feature type="transmembrane region" description="Helical" evidence="14">
    <location>
        <begin position="124"/>
        <end position="154"/>
    </location>
</feature>
<dbReference type="PANTHER" id="PTHR45897">
    <property type="entry name" value="HIGH-AFFINITY CHOLINE TRANSPORTER 1"/>
    <property type="match status" value="1"/>
</dbReference>
<evidence type="ECO:0000256" key="1">
    <source>
        <dbReference type="ARBA" id="ARBA00004141"/>
    </source>
</evidence>
<evidence type="ECO:0000256" key="3">
    <source>
        <dbReference type="ARBA" id="ARBA00022448"/>
    </source>
</evidence>
<evidence type="ECO:0000256" key="9">
    <source>
        <dbReference type="ARBA" id="ARBA00023065"/>
    </source>
</evidence>
<keyword evidence="11" id="KW-0325">Glycoprotein</keyword>
<feature type="transmembrane region" description="Helical" evidence="14">
    <location>
        <begin position="229"/>
        <end position="250"/>
    </location>
</feature>
<keyword evidence="4 14" id="KW-0812">Transmembrane</keyword>
<dbReference type="PROSITE" id="PS50283">
    <property type="entry name" value="NA_SOLUT_SYMP_3"/>
    <property type="match status" value="1"/>
</dbReference>
<dbReference type="GO" id="GO:0005307">
    <property type="term" value="F:choline:sodium symporter activity"/>
    <property type="evidence" value="ECO:0007669"/>
    <property type="project" value="TreeGrafter"/>
</dbReference>
<evidence type="ECO:0000256" key="12">
    <source>
        <dbReference type="ARBA" id="ARBA00023201"/>
    </source>
</evidence>
<feature type="transmembrane region" description="Helical" evidence="14">
    <location>
        <begin position="160"/>
        <end position="182"/>
    </location>
</feature>